<dbReference type="SUPFAM" id="SSF48264">
    <property type="entry name" value="Cytochrome P450"/>
    <property type="match status" value="1"/>
</dbReference>
<evidence type="ECO:0008006" key="4">
    <source>
        <dbReference type="Google" id="ProtNLM"/>
    </source>
</evidence>
<dbReference type="GO" id="GO:0016705">
    <property type="term" value="F:oxidoreductase activity, acting on paired donors, with incorporation or reduction of molecular oxygen"/>
    <property type="evidence" value="ECO:0007669"/>
    <property type="project" value="InterPro"/>
</dbReference>
<reference evidence="2 3" key="1">
    <citation type="submission" date="2024-01" db="EMBL/GenBank/DDBJ databases">
        <title>Genome assemblies of Stephania.</title>
        <authorList>
            <person name="Yang L."/>
        </authorList>
    </citation>
    <scope>NUCLEOTIDE SEQUENCE [LARGE SCALE GENOMIC DNA]</scope>
    <source>
        <strain evidence="2">QJT</strain>
        <tissue evidence="2">Leaf</tissue>
    </source>
</reference>
<keyword evidence="3" id="KW-1185">Reference proteome</keyword>
<dbReference type="GO" id="GO:0020037">
    <property type="term" value="F:heme binding"/>
    <property type="evidence" value="ECO:0007669"/>
    <property type="project" value="InterPro"/>
</dbReference>
<dbReference type="Gene3D" id="1.10.630.10">
    <property type="entry name" value="Cytochrome P450"/>
    <property type="match status" value="1"/>
</dbReference>
<dbReference type="Pfam" id="PF00067">
    <property type="entry name" value="p450"/>
    <property type="match status" value="1"/>
</dbReference>
<comment type="caution">
    <text evidence="2">The sequence shown here is derived from an EMBL/GenBank/DDBJ whole genome shotgun (WGS) entry which is preliminary data.</text>
</comment>
<dbReference type="PANTHER" id="PTHR47950">
    <property type="entry name" value="CYTOCHROME P450, FAMILY 76, SUBFAMILY C, POLYPEPTIDE 5-RELATED"/>
    <property type="match status" value="1"/>
</dbReference>
<proteinExistence type="inferred from homology"/>
<gene>
    <name evidence="2" type="ORF">Sjap_012653</name>
</gene>
<dbReference type="Proteomes" id="UP001417504">
    <property type="component" value="Unassembled WGS sequence"/>
</dbReference>
<dbReference type="InterPro" id="IPR001128">
    <property type="entry name" value="Cyt_P450"/>
</dbReference>
<comment type="similarity">
    <text evidence="1">Belongs to the cytochrome P450 family.</text>
</comment>
<dbReference type="AlphaFoldDB" id="A0AAP0IWG1"/>
<dbReference type="PANTHER" id="PTHR47950:SF25">
    <property type="entry name" value="FLAVONOID 3',5'-HYDROXYLASE"/>
    <property type="match status" value="1"/>
</dbReference>
<dbReference type="PRINTS" id="PR00385">
    <property type="entry name" value="P450"/>
</dbReference>
<evidence type="ECO:0000313" key="3">
    <source>
        <dbReference type="Proteomes" id="UP001417504"/>
    </source>
</evidence>
<dbReference type="EMBL" id="JBBNAE010000005">
    <property type="protein sequence ID" value="KAK9123051.1"/>
    <property type="molecule type" value="Genomic_DNA"/>
</dbReference>
<protein>
    <recommendedName>
        <fullName evidence="4">Cytochrome P450</fullName>
    </recommendedName>
</protein>
<accession>A0AAP0IWG1</accession>
<dbReference type="PRINTS" id="PR00463">
    <property type="entry name" value="EP450I"/>
</dbReference>
<organism evidence="2 3">
    <name type="scientific">Stephania japonica</name>
    <dbReference type="NCBI Taxonomy" id="461633"/>
    <lineage>
        <taxon>Eukaryota</taxon>
        <taxon>Viridiplantae</taxon>
        <taxon>Streptophyta</taxon>
        <taxon>Embryophyta</taxon>
        <taxon>Tracheophyta</taxon>
        <taxon>Spermatophyta</taxon>
        <taxon>Magnoliopsida</taxon>
        <taxon>Ranunculales</taxon>
        <taxon>Menispermaceae</taxon>
        <taxon>Menispermoideae</taxon>
        <taxon>Cissampelideae</taxon>
        <taxon>Stephania</taxon>
    </lineage>
</organism>
<dbReference type="InterPro" id="IPR002401">
    <property type="entry name" value="Cyt_P450_E_grp-I"/>
</dbReference>
<dbReference type="GO" id="GO:0005506">
    <property type="term" value="F:iron ion binding"/>
    <property type="evidence" value="ECO:0007669"/>
    <property type="project" value="InterPro"/>
</dbReference>
<evidence type="ECO:0000256" key="1">
    <source>
        <dbReference type="ARBA" id="ARBA00010617"/>
    </source>
</evidence>
<name>A0AAP0IWG1_9MAGN</name>
<evidence type="ECO:0000313" key="2">
    <source>
        <dbReference type="EMBL" id="KAK9123051.1"/>
    </source>
</evidence>
<dbReference type="GO" id="GO:0004497">
    <property type="term" value="F:monooxygenase activity"/>
    <property type="evidence" value="ECO:0007669"/>
    <property type="project" value="InterPro"/>
</dbReference>
<sequence>MGKFNLSDYIWFCRNLNLQGFRKRFEVAHAKYDRMIEKIIKEHEEDRKSRKDGMGCDGSGCEAKDILHILLDTSEDDDAEMKLTRENIKTFILDMFLAGKDTYAITIEWALAELINNQSILEKAREEIDKVVGNSKLVEESDISNLPYLQAIVKETLRLHPVVPISIRECTEDCTIGGYQIPTKTRLLVNIWDIGRDLKH</sequence>
<dbReference type="InterPro" id="IPR036396">
    <property type="entry name" value="Cyt_P450_sf"/>
</dbReference>
<dbReference type="GO" id="GO:0044550">
    <property type="term" value="P:secondary metabolite biosynthetic process"/>
    <property type="evidence" value="ECO:0007669"/>
    <property type="project" value="UniProtKB-ARBA"/>
</dbReference>